<evidence type="ECO:0000313" key="5">
    <source>
        <dbReference type="Proteomes" id="UP000812270"/>
    </source>
</evidence>
<dbReference type="InterPro" id="IPR016283">
    <property type="entry name" value="Glyco_hydro_19"/>
</dbReference>
<evidence type="ECO:0000259" key="3">
    <source>
        <dbReference type="PROSITE" id="PS00774"/>
    </source>
</evidence>
<feature type="signal peptide" evidence="2">
    <location>
        <begin position="1"/>
        <end position="23"/>
    </location>
</feature>
<keyword evidence="5" id="KW-1185">Reference proteome</keyword>
<dbReference type="GO" id="GO:0006032">
    <property type="term" value="P:chitin catabolic process"/>
    <property type="evidence" value="ECO:0007669"/>
    <property type="project" value="InterPro"/>
</dbReference>
<dbReference type="PANTHER" id="PTHR22595:SF79">
    <property type="entry name" value="CHITINASE 12"/>
    <property type="match status" value="1"/>
</dbReference>
<dbReference type="Pfam" id="PF00182">
    <property type="entry name" value="Glyco_hydro_19"/>
    <property type="match status" value="1"/>
</dbReference>
<gene>
    <name evidence="4" type="ORF">KTO63_12710</name>
</gene>
<evidence type="ECO:0000313" key="4">
    <source>
        <dbReference type="EMBL" id="MBV4358017.1"/>
    </source>
</evidence>
<comment type="caution">
    <text evidence="4">The sequence shown here is derived from an EMBL/GenBank/DDBJ whole genome shotgun (WGS) entry which is preliminary data.</text>
</comment>
<keyword evidence="1" id="KW-1015">Disulfide bond</keyword>
<dbReference type="CDD" id="cd00325">
    <property type="entry name" value="chitinase_GH19"/>
    <property type="match status" value="1"/>
</dbReference>
<feature type="chain" id="PRO_5039461065" evidence="2">
    <location>
        <begin position="24"/>
        <end position="265"/>
    </location>
</feature>
<dbReference type="PANTHER" id="PTHR22595">
    <property type="entry name" value="CHITINASE-RELATED"/>
    <property type="match status" value="1"/>
</dbReference>
<evidence type="ECO:0000256" key="2">
    <source>
        <dbReference type="SAM" id="SignalP"/>
    </source>
</evidence>
<sequence length="265" mass="29472">MRKTIFACCILLVFAFGSTNSNSVIHLISKKQYEKMFAHHNAIFTYEAFVQACKAFPAFCGEGDDKTKKRELAAFFANASQETTGGWKDAPGGREVWGLVYTEEQSCKDGHCTQYNISGTSDYKPVPGKSYHGRGPLQISYTYNYGLAGDELKLPLLDKPELASTNGVISFKTAIWFWMKAQGAKPSCHDVMTGKWQPNDKDKELHREPGFGMTINIINGGVECSSTDPAIVDNKQNRIDCYKYYAKVLGTTVDEHCDCKGMGTY</sequence>
<dbReference type="GO" id="GO:0016998">
    <property type="term" value="P:cell wall macromolecule catabolic process"/>
    <property type="evidence" value="ECO:0007669"/>
    <property type="project" value="InterPro"/>
</dbReference>
<name>A0A9E2S9F2_9BACT</name>
<dbReference type="PIRSF" id="PIRSF001060">
    <property type="entry name" value="Endochitinase"/>
    <property type="match status" value="1"/>
</dbReference>
<dbReference type="InterPro" id="IPR000726">
    <property type="entry name" value="Glyco_hydro_19_cat"/>
</dbReference>
<keyword evidence="2" id="KW-0732">Signal</keyword>
<dbReference type="EMBL" id="JAHSPG010000009">
    <property type="protein sequence ID" value="MBV4358017.1"/>
    <property type="molecule type" value="Genomic_DNA"/>
</dbReference>
<dbReference type="AlphaFoldDB" id="A0A9E2S9F2"/>
<protein>
    <submittedName>
        <fullName evidence="4">Chitinase</fullName>
    </submittedName>
</protein>
<organism evidence="4 5">
    <name type="scientific">Pinibacter aurantiacus</name>
    <dbReference type="NCBI Taxonomy" id="2851599"/>
    <lineage>
        <taxon>Bacteria</taxon>
        <taxon>Pseudomonadati</taxon>
        <taxon>Bacteroidota</taxon>
        <taxon>Chitinophagia</taxon>
        <taxon>Chitinophagales</taxon>
        <taxon>Chitinophagaceae</taxon>
        <taxon>Pinibacter</taxon>
    </lineage>
</organism>
<accession>A0A9E2S9F2</accession>
<dbReference type="RefSeq" id="WP_217791685.1">
    <property type="nucleotide sequence ID" value="NZ_JAHSPG010000009.1"/>
</dbReference>
<feature type="domain" description="Glycoside hydrolase family 19 catalytic" evidence="3">
    <location>
        <begin position="169"/>
        <end position="179"/>
    </location>
</feature>
<proteinExistence type="predicted"/>
<dbReference type="Proteomes" id="UP000812270">
    <property type="component" value="Unassembled WGS sequence"/>
</dbReference>
<reference evidence="4" key="1">
    <citation type="submission" date="2021-06" db="EMBL/GenBank/DDBJ databases">
        <authorList>
            <person name="Huq M.A."/>
        </authorList>
    </citation>
    <scope>NUCLEOTIDE SEQUENCE</scope>
    <source>
        <strain evidence="4">MAH-26</strain>
    </source>
</reference>
<evidence type="ECO:0000256" key="1">
    <source>
        <dbReference type="ARBA" id="ARBA00023157"/>
    </source>
</evidence>
<dbReference type="GO" id="GO:0004568">
    <property type="term" value="F:chitinase activity"/>
    <property type="evidence" value="ECO:0007669"/>
    <property type="project" value="InterPro"/>
</dbReference>
<dbReference type="PROSITE" id="PS00774">
    <property type="entry name" value="CHITINASE_19_2"/>
    <property type="match status" value="1"/>
</dbReference>